<sequence length="505" mass="55472">MAMPQNTTLTLNVLQLSISQSQTDNNGLLFSRNQTKYEYTVGGNSGNVGRGKNTLSNNVKVTFGPNNTISFVDANGVARNVTYSIIDTTSSSNIVLIKDSSNSLDWWILSTPDVNMRNGDKIVHNYDNQSFGTDQTSWTYKSGSNGSSLTFRPSDGRSVSLCFLKGAMIKTPHSEKAVEDVRVGDEVTVFVDGKEQTDVVSWVGQATCVVNVQLTDDESGYPVRIKKDAVAEGVPERDLLVTAEHCLFFDGKFIPARMLVNGQSIVYDKSHASYDYYHIETAKHSVIMANGVLTESYLDTGNRSSFSSGNVFFMGYEAKSWAEDAAAELCTSAEVVEPIYRNIEQRAVACAKGADTAKRDVTNNANVALLTESGLLLEPIRETNGHLIFIIAGDVQSVRILSRSSRPCDTIGPYWDDRRYFGVGVSDVHVFEWNAKTSVTTYQEIANLEGWHELDADSGMRWTTGDAFLPLNRQKPEEQAILSVKVQSGTYLLSDEAPKLSARSA</sequence>
<keyword evidence="3" id="KW-1185">Reference proteome</keyword>
<dbReference type="Gene3D" id="2.170.16.10">
    <property type="entry name" value="Hedgehog/Intein (Hint) domain"/>
    <property type="match status" value="1"/>
</dbReference>
<name>A0A4Y6V878_9PROT</name>
<dbReference type="Pfam" id="PF13403">
    <property type="entry name" value="Hint_2"/>
    <property type="match status" value="1"/>
</dbReference>
<gene>
    <name evidence="2" type="ORF">D5366_06290</name>
</gene>
<protein>
    <recommendedName>
        <fullName evidence="1">Hedgehog/Intein (Hint) domain-containing protein</fullName>
    </recommendedName>
</protein>
<dbReference type="InterPro" id="IPR028992">
    <property type="entry name" value="Hedgehog/Intein_dom"/>
</dbReference>
<dbReference type="SUPFAM" id="SSF51294">
    <property type="entry name" value="Hedgehog/intein (Hint) domain"/>
    <property type="match status" value="1"/>
</dbReference>
<dbReference type="RefSeq" id="WP_141492736.1">
    <property type="nucleotide sequence ID" value="NZ_CP032485.1"/>
</dbReference>
<organism evidence="2 3">
    <name type="scientific">Neokomagataea tanensis</name>
    <dbReference type="NCBI Taxonomy" id="661191"/>
    <lineage>
        <taxon>Bacteria</taxon>
        <taxon>Pseudomonadati</taxon>
        <taxon>Pseudomonadota</taxon>
        <taxon>Alphaproteobacteria</taxon>
        <taxon>Acetobacterales</taxon>
        <taxon>Acetobacteraceae</taxon>
        <taxon>Neokomagataea</taxon>
    </lineage>
</organism>
<dbReference type="OrthoDB" id="7284755at2"/>
<accession>A0A4Y6V878</accession>
<dbReference type="EMBL" id="CP032485">
    <property type="protein sequence ID" value="QDH24890.1"/>
    <property type="molecule type" value="Genomic_DNA"/>
</dbReference>
<dbReference type="KEGG" id="ntn:D5366_06290"/>
<evidence type="ECO:0000259" key="1">
    <source>
        <dbReference type="Pfam" id="PF13403"/>
    </source>
</evidence>
<evidence type="ECO:0000313" key="2">
    <source>
        <dbReference type="EMBL" id="QDH24890.1"/>
    </source>
</evidence>
<evidence type="ECO:0000313" key="3">
    <source>
        <dbReference type="Proteomes" id="UP000317214"/>
    </source>
</evidence>
<proteinExistence type="predicted"/>
<feature type="domain" description="Hedgehog/Intein (Hint)" evidence="1">
    <location>
        <begin position="162"/>
        <end position="300"/>
    </location>
</feature>
<reference evidence="2 3" key="1">
    <citation type="submission" date="2018-09" db="EMBL/GenBank/DDBJ databases">
        <title>The complete genome sequence of Neokomagataea tanensis NBRC 106556(T).</title>
        <authorList>
            <person name="Chua K.-O."/>
            <person name="See-Too W.-S."/>
            <person name="Hong K.-W."/>
            <person name="Yin W.-F."/>
            <person name="Chan K.-G."/>
        </authorList>
    </citation>
    <scope>NUCLEOTIDE SEQUENCE [LARGE SCALE GENOMIC DNA]</scope>
    <source>
        <strain evidence="3">AH13 \ NBRC 106556</strain>
    </source>
</reference>
<dbReference type="InterPro" id="IPR036844">
    <property type="entry name" value="Hint_dom_sf"/>
</dbReference>
<dbReference type="AlphaFoldDB" id="A0A4Y6V878"/>
<dbReference type="Proteomes" id="UP000317214">
    <property type="component" value="Chromosome"/>
</dbReference>